<evidence type="ECO:0000256" key="7">
    <source>
        <dbReference type="ARBA" id="ARBA00023125"/>
    </source>
</evidence>
<name>A0A6A6HNG7_VIRVR</name>
<feature type="compositionally biased region" description="Polar residues" evidence="10">
    <location>
        <begin position="263"/>
        <end position="295"/>
    </location>
</feature>
<comment type="subcellular location">
    <subcellularLocation>
        <location evidence="1">Nucleus</location>
    </subcellularLocation>
</comment>
<evidence type="ECO:0000259" key="11">
    <source>
        <dbReference type="PROSITE" id="PS50048"/>
    </source>
</evidence>
<sequence>MSPDAEDASSPSSAEHSGDRDTGEMAEHLETRADSDESPKPQTNNGTKPASNAKDPSRPRRKKARRACFACQRAHLTCGDERPCQRCIKRGLQDACQDGVRKKAKYLHDAPDGALMPGVGGHYPNLSNDNPAVPGSNGLNAGQLGPQSQYFSQAPAGSYAIYPQSTNGPNMPPPLQEIPMINQFNAQQSPTSQFGSTQGQTTSPMQGLNNGAQHSQQYTDALFDPSDPGLFNFDLASLNFGNHYGALEFGMLGHMSSAVDTPGSESNMMQNVNQPHSASGSFSGPTQGYPDNSGQRPDFMYVQDTPMADWQNQSDSAQGNSGMMYNAMENLARSDSHSALPRAFAIGAGPSSLPSTSPGSTVQDGIMYESAAPMSPSMFVNSPNQQQNVYNRQNPQNPQHHHAHRSSQSGPATQAQPVPQHEKHVTLPKNMRLPTATALTNPRKRDSDPSSIYSSVTAPYAYTNSFHGLITVLLKRLPKAKVVRIAECMSYFRPTFIACTRTLNREDLIFMEQGFQRMLWEYEDFINAYGTPSIICRRTGEVVGVNKEFSLLTGWSRDILLGKDKNRNVNTGRDDGASSGSAGTGTASSHSGFNTPRGTHNNGLHSQSSSAGGDNSAGIGVDGGAVGSGENRHQPVYIAELLDDDSIIRFYEDFSMLAFGDSRGSVMNPCKLLKYRTEEDIKEENEPDDLKDSKQRISASGGKGSKAMPMKFAHSIHNEAGMHALGKREGKVDCMYCWTTRRDVWDMPMLIVMNFLPKI</sequence>
<dbReference type="OrthoDB" id="2538135at2759"/>
<feature type="compositionally biased region" description="Polar residues" evidence="10">
    <location>
        <begin position="40"/>
        <end position="50"/>
    </location>
</feature>
<dbReference type="SUPFAM" id="SSF57701">
    <property type="entry name" value="Zn2/Cys6 DNA-binding domain"/>
    <property type="match status" value="1"/>
</dbReference>
<dbReference type="EMBL" id="ML991772">
    <property type="protein sequence ID" value="KAF2239665.1"/>
    <property type="molecule type" value="Genomic_DNA"/>
</dbReference>
<dbReference type="CDD" id="cd00067">
    <property type="entry name" value="GAL4"/>
    <property type="match status" value="1"/>
</dbReference>
<dbReference type="InterPro" id="IPR050335">
    <property type="entry name" value="ERT1_acuK_gluconeogen_tf"/>
</dbReference>
<dbReference type="PROSITE" id="PS50048">
    <property type="entry name" value="ZN2_CY6_FUNGAL_2"/>
    <property type="match status" value="1"/>
</dbReference>
<dbReference type="Pfam" id="PF24990">
    <property type="entry name" value="PAS_13"/>
    <property type="match status" value="1"/>
</dbReference>
<feature type="region of interest" description="Disordered" evidence="10">
    <location>
        <begin position="374"/>
        <end position="450"/>
    </location>
</feature>
<organism evidence="12 13">
    <name type="scientific">Viridothelium virens</name>
    <name type="common">Speckled blister lichen</name>
    <name type="synonym">Trypethelium virens</name>
    <dbReference type="NCBI Taxonomy" id="1048519"/>
    <lineage>
        <taxon>Eukaryota</taxon>
        <taxon>Fungi</taxon>
        <taxon>Dikarya</taxon>
        <taxon>Ascomycota</taxon>
        <taxon>Pezizomycotina</taxon>
        <taxon>Dothideomycetes</taxon>
        <taxon>Dothideomycetes incertae sedis</taxon>
        <taxon>Trypetheliales</taxon>
        <taxon>Trypetheliaceae</taxon>
        <taxon>Viridothelium</taxon>
    </lineage>
</organism>
<keyword evidence="7" id="KW-0238">DNA-binding</keyword>
<feature type="compositionally biased region" description="Polar residues" evidence="10">
    <location>
        <begin position="593"/>
        <end position="613"/>
    </location>
</feature>
<dbReference type="AlphaFoldDB" id="A0A6A6HNG7"/>
<gene>
    <name evidence="12" type="ORF">EV356DRAFT_528244</name>
</gene>
<feature type="compositionally biased region" description="Polar residues" evidence="10">
    <location>
        <begin position="378"/>
        <end position="392"/>
    </location>
</feature>
<dbReference type="SMART" id="SM00066">
    <property type="entry name" value="GAL4"/>
    <property type="match status" value="1"/>
</dbReference>
<dbReference type="GO" id="GO:0009267">
    <property type="term" value="P:cellular response to starvation"/>
    <property type="evidence" value="ECO:0007669"/>
    <property type="project" value="TreeGrafter"/>
</dbReference>
<accession>A0A6A6HNG7</accession>
<evidence type="ECO:0000256" key="10">
    <source>
        <dbReference type="SAM" id="MobiDB-lite"/>
    </source>
</evidence>
<keyword evidence="13" id="KW-1185">Reference proteome</keyword>
<evidence type="ECO:0000256" key="2">
    <source>
        <dbReference type="ARBA" id="ARBA00010855"/>
    </source>
</evidence>
<keyword evidence="8" id="KW-0804">Transcription</keyword>
<feature type="region of interest" description="Disordered" evidence="10">
    <location>
        <begin position="683"/>
        <end position="707"/>
    </location>
</feature>
<feature type="compositionally biased region" description="Low complexity" evidence="10">
    <location>
        <begin position="188"/>
        <end position="204"/>
    </location>
</feature>
<feature type="region of interest" description="Disordered" evidence="10">
    <location>
        <begin position="188"/>
        <end position="213"/>
    </location>
</feature>
<keyword evidence="5" id="KW-0862">Zinc</keyword>
<comment type="similarity">
    <text evidence="2">Belongs to the ERT1/acuK family.</text>
</comment>
<reference evidence="12" key="1">
    <citation type="journal article" date="2020" name="Stud. Mycol.">
        <title>101 Dothideomycetes genomes: a test case for predicting lifestyles and emergence of pathogens.</title>
        <authorList>
            <person name="Haridas S."/>
            <person name="Albert R."/>
            <person name="Binder M."/>
            <person name="Bloem J."/>
            <person name="Labutti K."/>
            <person name="Salamov A."/>
            <person name="Andreopoulos B."/>
            <person name="Baker S."/>
            <person name="Barry K."/>
            <person name="Bills G."/>
            <person name="Bluhm B."/>
            <person name="Cannon C."/>
            <person name="Castanera R."/>
            <person name="Culley D."/>
            <person name="Daum C."/>
            <person name="Ezra D."/>
            <person name="Gonzalez J."/>
            <person name="Henrissat B."/>
            <person name="Kuo A."/>
            <person name="Liang C."/>
            <person name="Lipzen A."/>
            <person name="Lutzoni F."/>
            <person name="Magnuson J."/>
            <person name="Mondo S."/>
            <person name="Nolan M."/>
            <person name="Ohm R."/>
            <person name="Pangilinan J."/>
            <person name="Park H.-J."/>
            <person name="Ramirez L."/>
            <person name="Alfaro M."/>
            <person name="Sun H."/>
            <person name="Tritt A."/>
            <person name="Yoshinaga Y."/>
            <person name="Zwiers L.-H."/>
            <person name="Turgeon B."/>
            <person name="Goodwin S."/>
            <person name="Spatafora J."/>
            <person name="Crous P."/>
            <person name="Grigoriev I."/>
        </authorList>
    </citation>
    <scope>NUCLEOTIDE SEQUENCE</scope>
    <source>
        <strain evidence="12">Tuck. ex Michener</strain>
    </source>
</reference>
<dbReference type="InterPro" id="IPR036864">
    <property type="entry name" value="Zn2-C6_fun-type_DNA-bd_sf"/>
</dbReference>
<evidence type="ECO:0000256" key="9">
    <source>
        <dbReference type="ARBA" id="ARBA00023242"/>
    </source>
</evidence>
<feature type="domain" description="Zn(2)-C6 fungal-type" evidence="11">
    <location>
        <begin position="67"/>
        <end position="96"/>
    </location>
</feature>
<feature type="compositionally biased region" description="Basic and acidic residues" evidence="10">
    <location>
        <begin position="16"/>
        <end position="39"/>
    </location>
</feature>
<keyword evidence="4" id="KW-0479">Metal-binding</keyword>
<dbReference type="InterPro" id="IPR001138">
    <property type="entry name" value="Zn2Cys6_DnaBD"/>
</dbReference>
<protein>
    <recommendedName>
        <fullName evidence="11">Zn(2)-C6 fungal-type domain-containing protein</fullName>
    </recommendedName>
</protein>
<dbReference type="GO" id="GO:0008270">
    <property type="term" value="F:zinc ion binding"/>
    <property type="evidence" value="ECO:0007669"/>
    <property type="project" value="InterPro"/>
</dbReference>
<feature type="compositionally biased region" description="Low complexity" evidence="10">
    <location>
        <begin position="577"/>
        <end position="592"/>
    </location>
</feature>
<evidence type="ECO:0000256" key="4">
    <source>
        <dbReference type="ARBA" id="ARBA00022723"/>
    </source>
</evidence>
<dbReference type="GO" id="GO:0005634">
    <property type="term" value="C:nucleus"/>
    <property type="evidence" value="ECO:0007669"/>
    <property type="project" value="UniProtKB-SubCell"/>
</dbReference>
<keyword evidence="3" id="KW-0312">Gluconeogenesis</keyword>
<evidence type="ECO:0000313" key="12">
    <source>
        <dbReference type="EMBL" id="KAF2239665.1"/>
    </source>
</evidence>
<dbReference type="InterPro" id="IPR056751">
    <property type="entry name" value="PAS_13"/>
</dbReference>
<dbReference type="PANTHER" id="PTHR47659:SF1">
    <property type="entry name" value="TRANSCRIPTION ACTIVATOR OF GLUCONEOGENESIS ERT1"/>
    <property type="match status" value="1"/>
</dbReference>
<feature type="region of interest" description="Disordered" evidence="10">
    <location>
        <begin position="261"/>
        <end position="300"/>
    </location>
</feature>
<dbReference type="Gene3D" id="4.10.240.10">
    <property type="entry name" value="Zn(2)-C6 fungal-type DNA-binding domain"/>
    <property type="match status" value="1"/>
</dbReference>
<keyword evidence="6" id="KW-0805">Transcription regulation</keyword>
<dbReference type="GO" id="GO:0000981">
    <property type="term" value="F:DNA-binding transcription factor activity, RNA polymerase II-specific"/>
    <property type="evidence" value="ECO:0007669"/>
    <property type="project" value="InterPro"/>
</dbReference>
<evidence type="ECO:0000313" key="13">
    <source>
        <dbReference type="Proteomes" id="UP000800092"/>
    </source>
</evidence>
<feature type="region of interest" description="Disordered" evidence="10">
    <location>
        <begin position="566"/>
        <end position="630"/>
    </location>
</feature>
<feature type="region of interest" description="Disordered" evidence="10">
    <location>
        <begin position="1"/>
        <end position="61"/>
    </location>
</feature>
<dbReference type="PANTHER" id="PTHR47659">
    <property type="entry name" value="ZN(II)2CYS6 TRANSCRIPTION FACTOR (EUROFUNG)-RELATED"/>
    <property type="match status" value="1"/>
</dbReference>
<proteinExistence type="inferred from homology"/>
<evidence type="ECO:0000256" key="1">
    <source>
        <dbReference type="ARBA" id="ARBA00004123"/>
    </source>
</evidence>
<keyword evidence="9" id="KW-0539">Nucleus</keyword>
<evidence type="ECO:0000256" key="6">
    <source>
        <dbReference type="ARBA" id="ARBA00023015"/>
    </source>
</evidence>
<feature type="compositionally biased region" description="Basic and acidic residues" evidence="10">
    <location>
        <begin position="566"/>
        <end position="576"/>
    </location>
</feature>
<feature type="compositionally biased region" description="Polar residues" evidence="10">
    <location>
        <begin position="406"/>
        <end position="417"/>
    </location>
</feature>
<evidence type="ECO:0000256" key="8">
    <source>
        <dbReference type="ARBA" id="ARBA00023163"/>
    </source>
</evidence>
<dbReference type="GO" id="GO:0006094">
    <property type="term" value="P:gluconeogenesis"/>
    <property type="evidence" value="ECO:0007669"/>
    <property type="project" value="UniProtKB-KW"/>
</dbReference>
<evidence type="ECO:0000256" key="5">
    <source>
        <dbReference type="ARBA" id="ARBA00022833"/>
    </source>
</evidence>
<dbReference type="GO" id="GO:0000977">
    <property type="term" value="F:RNA polymerase II transcription regulatory region sequence-specific DNA binding"/>
    <property type="evidence" value="ECO:0007669"/>
    <property type="project" value="TreeGrafter"/>
</dbReference>
<dbReference type="Proteomes" id="UP000800092">
    <property type="component" value="Unassembled WGS sequence"/>
</dbReference>
<evidence type="ECO:0000256" key="3">
    <source>
        <dbReference type="ARBA" id="ARBA00022432"/>
    </source>
</evidence>